<name>A0A839T9T3_AZOMA</name>
<accession>A0A839T9T3</accession>
<dbReference type="GO" id="GO:0070573">
    <property type="term" value="F:metallodipeptidase activity"/>
    <property type="evidence" value="ECO:0007669"/>
    <property type="project" value="InterPro"/>
</dbReference>
<proteinExistence type="predicted"/>
<gene>
    <name evidence="1" type="ORF">FHR87_003221</name>
</gene>
<dbReference type="SUPFAM" id="SSF51556">
    <property type="entry name" value="Metallo-dependent hydrolases"/>
    <property type="match status" value="1"/>
</dbReference>
<reference evidence="1 2" key="1">
    <citation type="submission" date="2020-08" db="EMBL/GenBank/DDBJ databases">
        <title>Genomic Encyclopedia of Type Strains, Phase III (KMG-III): the genomes of soil and plant-associated and newly described type strains.</title>
        <authorList>
            <person name="Whitman W."/>
        </authorList>
    </citation>
    <scope>NUCLEOTIDE SEQUENCE [LARGE SCALE GENOMIC DNA]</scope>
    <source>
        <strain evidence="1 2">CECT 4462</strain>
    </source>
</reference>
<sequence length="404" mass="44885">MRRANELQEQIISLDGHLDVALNFGSEGQEVNRDGDTQFDLVKAARGRLSGAALTIWSWPEFWNGEGPPRRPTSNSLEAIRNELEVRYRIITGIARDYPNQAGIAYTPDDLRRLVHEGKFAIIISMLNAYPLGDDLSKLDEWAARGVRIFGPGYVANNSWTDSARPLPFLGDTPDALGGLSELGRQAVHKLNELGVVIDVSQMSSNAIQQVTELTSAPVIASHTGVRGLMDIRRNLSDEDLQRIKNTGGIVNIVGYSNYLKPFSRKTIEKMNELRARFDLPDIQNMTQMGTTTDPVFSIWSEEKFGEFIAPFYEVLGQEPPATLEQYVDSIDYAVKKIGINHVGISSDFNDGGGVNDWENVGDTRNVTAALIQRGYSNEDIAKLWGGNFLRVWEQVQNQAKPSS</sequence>
<evidence type="ECO:0000313" key="1">
    <source>
        <dbReference type="EMBL" id="MBB3104795.1"/>
    </source>
</evidence>
<dbReference type="Gene3D" id="1.10.287.650">
    <property type="entry name" value="L27 domain"/>
    <property type="match status" value="1"/>
</dbReference>
<dbReference type="Gene3D" id="3.20.20.140">
    <property type="entry name" value="Metal-dependent hydrolases"/>
    <property type="match status" value="1"/>
</dbReference>
<dbReference type="PANTHER" id="PTHR10443:SF12">
    <property type="entry name" value="DIPEPTIDASE"/>
    <property type="match status" value="1"/>
</dbReference>
<evidence type="ECO:0000313" key="2">
    <source>
        <dbReference type="Proteomes" id="UP000549250"/>
    </source>
</evidence>
<dbReference type="CDD" id="cd01301">
    <property type="entry name" value="rDP_like"/>
    <property type="match status" value="1"/>
</dbReference>
<dbReference type="AlphaFoldDB" id="A0A839T9T3"/>
<keyword evidence="2" id="KW-1185">Reference proteome</keyword>
<dbReference type="PANTHER" id="PTHR10443">
    <property type="entry name" value="MICROSOMAL DIPEPTIDASE"/>
    <property type="match status" value="1"/>
</dbReference>
<protein>
    <submittedName>
        <fullName evidence="1">Microsomal dipeptidase-like Zn-dependent dipeptidase</fullName>
    </submittedName>
</protein>
<organism evidence="1 2">
    <name type="scientific">Azomonas macrocytogenes</name>
    <name type="common">Azotobacter macrocytogenes</name>
    <dbReference type="NCBI Taxonomy" id="69962"/>
    <lineage>
        <taxon>Bacteria</taxon>
        <taxon>Pseudomonadati</taxon>
        <taxon>Pseudomonadota</taxon>
        <taxon>Gammaproteobacteria</taxon>
        <taxon>Pseudomonadales</taxon>
        <taxon>Pseudomonadaceae</taxon>
        <taxon>Azomonas</taxon>
    </lineage>
</organism>
<dbReference type="GO" id="GO:0006508">
    <property type="term" value="P:proteolysis"/>
    <property type="evidence" value="ECO:0007669"/>
    <property type="project" value="InterPro"/>
</dbReference>
<dbReference type="InterPro" id="IPR032466">
    <property type="entry name" value="Metal_Hydrolase"/>
</dbReference>
<dbReference type="InterPro" id="IPR008257">
    <property type="entry name" value="Pept_M19"/>
</dbReference>
<comment type="caution">
    <text evidence="1">The sequence shown here is derived from an EMBL/GenBank/DDBJ whole genome shotgun (WGS) entry which is preliminary data.</text>
</comment>
<dbReference type="PROSITE" id="PS51365">
    <property type="entry name" value="RENAL_DIPEPTIDASE_2"/>
    <property type="match status" value="1"/>
</dbReference>
<dbReference type="Pfam" id="PF01244">
    <property type="entry name" value="Peptidase_M19"/>
    <property type="match status" value="1"/>
</dbReference>
<dbReference type="Proteomes" id="UP000549250">
    <property type="component" value="Unassembled WGS sequence"/>
</dbReference>
<dbReference type="EMBL" id="JACHXI010000020">
    <property type="protein sequence ID" value="MBB3104795.1"/>
    <property type="molecule type" value="Genomic_DNA"/>
</dbReference>